<dbReference type="AlphaFoldDB" id="A0A8J3CT94"/>
<dbReference type="InterPro" id="IPR006660">
    <property type="entry name" value="Arsenate_reductase-like"/>
</dbReference>
<sequence>MKVFALKTCDTCRKAIKELRDAGLDFDVTDVRADGLNADDITMIVEAIGFEKALNRRSTTWRGLDDADKADLTAVKAATLIETHPTLLKRPAITDGQTTTVGWDKATKAVWL</sequence>
<proteinExistence type="inferred from homology"/>
<dbReference type="Proteomes" id="UP000634004">
    <property type="component" value="Unassembled WGS sequence"/>
</dbReference>
<evidence type="ECO:0000313" key="3">
    <source>
        <dbReference type="EMBL" id="GHA96109.1"/>
    </source>
</evidence>
<evidence type="ECO:0000313" key="4">
    <source>
        <dbReference type="Proteomes" id="UP000634004"/>
    </source>
</evidence>
<comment type="similarity">
    <text evidence="1 2">Belongs to the ArsC family.</text>
</comment>
<dbReference type="Gene3D" id="3.40.30.10">
    <property type="entry name" value="Glutaredoxin"/>
    <property type="match status" value="1"/>
</dbReference>
<comment type="caution">
    <text evidence="3">The sequence shown here is derived from an EMBL/GenBank/DDBJ whole genome shotgun (WGS) entry which is preliminary data.</text>
</comment>
<dbReference type="EMBL" id="BMZH01000007">
    <property type="protein sequence ID" value="GHA96109.1"/>
    <property type="molecule type" value="Genomic_DNA"/>
</dbReference>
<dbReference type="RefSeq" id="WP_189497782.1">
    <property type="nucleotide sequence ID" value="NZ_BMZH01000007.1"/>
</dbReference>
<keyword evidence="4" id="KW-1185">Reference proteome</keyword>
<protein>
    <submittedName>
        <fullName evidence="3">Arsenate reductase</fullName>
    </submittedName>
</protein>
<organism evidence="3 4">
    <name type="scientific">Algimonas arctica</name>
    <dbReference type="NCBI Taxonomy" id="1479486"/>
    <lineage>
        <taxon>Bacteria</taxon>
        <taxon>Pseudomonadati</taxon>
        <taxon>Pseudomonadota</taxon>
        <taxon>Alphaproteobacteria</taxon>
        <taxon>Maricaulales</taxon>
        <taxon>Robiginitomaculaceae</taxon>
        <taxon>Algimonas</taxon>
    </lineage>
</organism>
<name>A0A8J3CT94_9PROT</name>
<evidence type="ECO:0000256" key="2">
    <source>
        <dbReference type="PROSITE-ProRule" id="PRU01282"/>
    </source>
</evidence>
<reference evidence="3" key="2">
    <citation type="submission" date="2020-09" db="EMBL/GenBank/DDBJ databases">
        <authorList>
            <person name="Sun Q."/>
            <person name="Kim S."/>
        </authorList>
    </citation>
    <scope>NUCLEOTIDE SEQUENCE</scope>
    <source>
        <strain evidence="3">KCTC 32513</strain>
    </source>
</reference>
<dbReference type="Pfam" id="PF03960">
    <property type="entry name" value="ArsC"/>
    <property type="match status" value="1"/>
</dbReference>
<evidence type="ECO:0000256" key="1">
    <source>
        <dbReference type="ARBA" id="ARBA00007198"/>
    </source>
</evidence>
<dbReference type="InterPro" id="IPR036249">
    <property type="entry name" value="Thioredoxin-like_sf"/>
</dbReference>
<dbReference type="PANTHER" id="PTHR30041">
    <property type="entry name" value="ARSENATE REDUCTASE"/>
    <property type="match status" value="1"/>
</dbReference>
<dbReference type="SUPFAM" id="SSF52833">
    <property type="entry name" value="Thioredoxin-like"/>
    <property type="match status" value="1"/>
</dbReference>
<reference evidence="3" key="1">
    <citation type="journal article" date="2014" name="Int. J. Syst. Evol. Microbiol.">
        <title>Complete genome sequence of Corynebacterium casei LMG S-19264T (=DSM 44701T), isolated from a smear-ripened cheese.</title>
        <authorList>
            <consortium name="US DOE Joint Genome Institute (JGI-PGF)"/>
            <person name="Walter F."/>
            <person name="Albersmeier A."/>
            <person name="Kalinowski J."/>
            <person name="Ruckert C."/>
        </authorList>
    </citation>
    <scope>NUCLEOTIDE SEQUENCE</scope>
    <source>
        <strain evidence="3">KCTC 32513</strain>
    </source>
</reference>
<dbReference type="PANTHER" id="PTHR30041:SF8">
    <property type="entry name" value="PROTEIN YFFB"/>
    <property type="match status" value="1"/>
</dbReference>
<gene>
    <name evidence="3" type="ORF">GCM10009069_18840</name>
</gene>
<dbReference type="PROSITE" id="PS51353">
    <property type="entry name" value="ARSC"/>
    <property type="match status" value="1"/>
</dbReference>
<accession>A0A8J3CT94</accession>